<dbReference type="InParanoid" id="B3M8J0"/>
<name>B3M8J0_DROAN</name>
<dbReference type="PhylomeDB" id="B3M8J0"/>
<feature type="compositionally biased region" description="Polar residues" evidence="2">
    <location>
        <begin position="397"/>
        <end position="415"/>
    </location>
</feature>
<dbReference type="OrthoDB" id="7967959at2759"/>
<evidence type="ECO:0000259" key="3">
    <source>
        <dbReference type="Pfam" id="PF15866"/>
    </source>
</evidence>
<protein>
    <recommendedName>
        <fullName evidence="3">DUF4729 domain-containing protein</fullName>
    </recommendedName>
</protein>
<evidence type="ECO:0000313" key="4">
    <source>
        <dbReference type="EMBL" id="EDV39964.1"/>
    </source>
</evidence>
<reference evidence="4 5" key="1">
    <citation type="journal article" date="2007" name="Nature">
        <title>Evolution of genes and genomes on the Drosophila phylogeny.</title>
        <authorList>
            <consortium name="Drosophila 12 Genomes Consortium"/>
            <person name="Clark A.G."/>
            <person name="Eisen M.B."/>
            <person name="Smith D.R."/>
            <person name="Bergman C.M."/>
            <person name="Oliver B."/>
            <person name="Markow T.A."/>
            <person name="Kaufman T.C."/>
            <person name="Kellis M."/>
            <person name="Gelbart W."/>
            <person name="Iyer V.N."/>
            <person name="Pollard D.A."/>
            <person name="Sackton T.B."/>
            <person name="Larracuente A.M."/>
            <person name="Singh N.D."/>
            <person name="Abad J.P."/>
            <person name="Abt D.N."/>
            <person name="Adryan B."/>
            <person name="Aguade M."/>
            <person name="Akashi H."/>
            <person name="Anderson W.W."/>
            <person name="Aquadro C.F."/>
            <person name="Ardell D.H."/>
            <person name="Arguello R."/>
            <person name="Artieri C.G."/>
            <person name="Barbash D.A."/>
            <person name="Barker D."/>
            <person name="Barsanti P."/>
            <person name="Batterham P."/>
            <person name="Batzoglou S."/>
            <person name="Begun D."/>
            <person name="Bhutkar A."/>
            <person name="Blanco E."/>
            <person name="Bosak S.A."/>
            <person name="Bradley R.K."/>
            <person name="Brand A.D."/>
            <person name="Brent M.R."/>
            <person name="Brooks A.N."/>
            <person name="Brown R.H."/>
            <person name="Butlin R.K."/>
            <person name="Caggese C."/>
            <person name="Calvi B.R."/>
            <person name="Bernardo de Carvalho A."/>
            <person name="Caspi A."/>
            <person name="Castrezana S."/>
            <person name="Celniker S.E."/>
            <person name="Chang J.L."/>
            <person name="Chapple C."/>
            <person name="Chatterji S."/>
            <person name="Chinwalla A."/>
            <person name="Civetta A."/>
            <person name="Clifton S.W."/>
            <person name="Comeron J.M."/>
            <person name="Costello J.C."/>
            <person name="Coyne J.A."/>
            <person name="Daub J."/>
            <person name="David R.G."/>
            <person name="Delcher A.L."/>
            <person name="Delehaunty K."/>
            <person name="Do C.B."/>
            <person name="Ebling H."/>
            <person name="Edwards K."/>
            <person name="Eickbush T."/>
            <person name="Evans J.D."/>
            <person name="Filipski A."/>
            <person name="Findeiss S."/>
            <person name="Freyhult E."/>
            <person name="Fulton L."/>
            <person name="Fulton R."/>
            <person name="Garcia A.C."/>
            <person name="Gardiner A."/>
            <person name="Garfield D.A."/>
            <person name="Garvin B.E."/>
            <person name="Gibson G."/>
            <person name="Gilbert D."/>
            <person name="Gnerre S."/>
            <person name="Godfrey J."/>
            <person name="Good R."/>
            <person name="Gotea V."/>
            <person name="Gravely B."/>
            <person name="Greenberg A.J."/>
            <person name="Griffiths-Jones S."/>
            <person name="Gross S."/>
            <person name="Guigo R."/>
            <person name="Gustafson E.A."/>
            <person name="Haerty W."/>
            <person name="Hahn M.W."/>
            <person name="Halligan D.L."/>
            <person name="Halpern A.L."/>
            <person name="Halter G.M."/>
            <person name="Han M.V."/>
            <person name="Heger A."/>
            <person name="Hillier L."/>
            <person name="Hinrichs A.S."/>
            <person name="Holmes I."/>
            <person name="Hoskins R.A."/>
            <person name="Hubisz M.J."/>
            <person name="Hultmark D."/>
            <person name="Huntley M.A."/>
            <person name="Jaffe D.B."/>
            <person name="Jagadeeshan S."/>
            <person name="Jeck W.R."/>
            <person name="Johnson J."/>
            <person name="Jones C.D."/>
            <person name="Jordan W.C."/>
            <person name="Karpen G.H."/>
            <person name="Kataoka E."/>
            <person name="Keightley P.D."/>
            <person name="Kheradpour P."/>
            <person name="Kirkness E.F."/>
            <person name="Koerich L.B."/>
            <person name="Kristiansen K."/>
            <person name="Kudrna D."/>
            <person name="Kulathinal R.J."/>
            <person name="Kumar S."/>
            <person name="Kwok R."/>
            <person name="Lander E."/>
            <person name="Langley C.H."/>
            <person name="Lapoint R."/>
            <person name="Lazzaro B.P."/>
            <person name="Lee S.J."/>
            <person name="Levesque L."/>
            <person name="Li R."/>
            <person name="Lin C.F."/>
            <person name="Lin M.F."/>
            <person name="Lindblad-Toh K."/>
            <person name="Llopart A."/>
            <person name="Long M."/>
            <person name="Low L."/>
            <person name="Lozovsky E."/>
            <person name="Lu J."/>
            <person name="Luo M."/>
            <person name="Machado C.A."/>
            <person name="Makalowski W."/>
            <person name="Marzo M."/>
            <person name="Matsuda M."/>
            <person name="Matzkin L."/>
            <person name="McAllister B."/>
            <person name="McBride C.S."/>
            <person name="McKernan B."/>
            <person name="McKernan K."/>
            <person name="Mendez-Lago M."/>
            <person name="Minx P."/>
            <person name="Mollenhauer M.U."/>
            <person name="Montooth K."/>
            <person name="Mount S.M."/>
            <person name="Mu X."/>
            <person name="Myers E."/>
            <person name="Negre B."/>
            <person name="Newfeld S."/>
            <person name="Nielsen R."/>
            <person name="Noor M.A."/>
            <person name="O'Grady P."/>
            <person name="Pachter L."/>
            <person name="Papaceit M."/>
            <person name="Parisi M.J."/>
            <person name="Parisi M."/>
            <person name="Parts L."/>
            <person name="Pedersen J.S."/>
            <person name="Pesole G."/>
            <person name="Phillippy A.M."/>
            <person name="Ponting C.P."/>
            <person name="Pop M."/>
            <person name="Porcelli D."/>
            <person name="Powell J.R."/>
            <person name="Prohaska S."/>
            <person name="Pruitt K."/>
            <person name="Puig M."/>
            <person name="Quesneville H."/>
            <person name="Ram K.R."/>
            <person name="Rand D."/>
            <person name="Rasmussen M.D."/>
            <person name="Reed L.K."/>
            <person name="Reenan R."/>
            <person name="Reily A."/>
            <person name="Remington K.A."/>
            <person name="Rieger T.T."/>
            <person name="Ritchie M.G."/>
            <person name="Robin C."/>
            <person name="Rogers Y.H."/>
            <person name="Rohde C."/>
            <person name="Rozas J."/>
            <person name="Rubenfield M.J."/>
            <person name="Ruiz A."/>
            <person name="Russo S."/>
            <person name="Salzberg S.L."/>
            <person name="Sanchez-Gracia A."/>
            <person name="Saranga D.J."/>
            <person name="Sato H."/>
            <person name="Schaeffer S.W."/>
            <person name="Schatz M.C."/>
            <person name="Schlenke T."/>
            <person name="Schwartz R."/>
            <person name="Segarra C."/>
            <person name="Singh R.S."/>
            <person name="Sirot L."/>
            <person name="Sirota M."/>
            <person name="Sisneros N.B."/>
            <person name="Smith C.D."/>
            <person name="Smith T.F."/>
            <person name="Spieth J."/>
            <person name="Stage D.E."/>
            <person name="Stark A."/>
            <person name="Stephan W."/>
            <person name="Strausberg R.L."/>
            <person name="Strempel S."/>
            <person name="Sturgill D."/>
            <person name="Sutton G."/>
            <person name="Sutton G.G."/>
            <person name="Tao W."/>
            <person name="Teichmann S."/>
            <person name="Tobari Y.N."/>
            <person name="Tomimura Y."/>
            <person name="Tsolas J.M."/>
            <person name="Valente V.L."/>
            <person name="Venter E."/>
            <person name="Venter J.C."/>
            <person name="Vicario S."/>
            <person name="Vieira F.G."/>
            <person name="Vilella A.J."/>
            <person name="Villasante A."/>
            <person name="Walenz B."/>
            <person name="Wang J."/>
            <person name="Wasserman M."/>
            <person name="Watts T."/>
            <person name="Wilson D."/>
            <person name="Wilson R.K."/>
            <person name="Wing R.A."/>
            <person name="Wolfner M.F."/>
            <person name="Wong A."/>
            <person name="Wong G.K."/>
            <person name="Wu C.I."/>
            <person name="Wu G."/>
            <person name="Yamamoto D."/>
            <person name="Yang H.P."/>
            <person name="Yang S.P."/>
            <person name="Yorke J.A."/>
            <person name="Yoshida K."/>
            <person name="Zdobnov E."/>
            <person name="Zhang P."/>
            <person name="Zhang Y."/>
            <person name="Zimin A.V."/>
            <person name="Baldwin J."/>
            <person name="Abdouelleil A."/>
            <person name="Abdulkadir J."/>
            <person name="Abebe A."/>
            <person name="Abera B."/>
            <person name="Abreu J."/>
            <person name="Acer S.C."/>
            <person name="Aftuck L."/>
            <person name="Alexander A."/>
            <person name="An P."/>
            <person name="Anderson E."/>
            <person name="Anderson S."/>
            <person name="Arachi H."/>
            <person name="Azer M."/>
            <person name="Bachantsang P."/>
            <person name="Barry A."/>
            <person name="Bayul T."/>
            <person name="Berlin A."/>
            <person name="Bessette D."/>
            <person name="Bloom T."/>
            <person name="Blye J."/>
            <person name="Boguslavskiy L."/>
            <person name="Bonnet C."/>
            <person name="Boukhgalter B."/>
            <person name="Bourzgui I."/>
            <person name="Brown A."/>
            <person name="Cahill P."/>
            <person name="Channer S."/>
            <person name="Cheshatsang Y."/>
            <person name="Chuda L."/>
            <person name="Citroen M."/>
            <person name="Collymore A."/>
            <person name="Cooke P."/>
            <person name="Costello M."/>
            <person name="D'Aco K."/>
            <person name="Daza R."/>
            <person name="De Haan G."/>
            <person name="DeGray S."/>
            <person name="DeMaso C."/>
            <person name="Dhargay N."/>
            <person name="Dooley K."/>
            <person name="Dooley E."/>
            <person name="Doricent M."/>
            <person name="Dorje P."/>
            <person name="Dorjee K."/>
            <person name="Dupes A."/>
            <person name="Elong R."/>
            <person name="Falk J."/>
            <person name="Farina A."/>
            <person name="Faro S."/>
            <person name="Ferguson D."/>
            <person name="Fisher S."/>
            <person name="Foley C.D."/>
            <person name="Franke A."/>
            <person name="Friedrich D."/>
            <person name="Gadbois L."/>
            <person name="Gearin G."/>
            <person name="Gearin C.R."/>
            <person name="Giannoukos G."/>
            <person name="Goode T."/>
            <person name="Graham J."/>
            <person name="Grandbois E."/>
            <person name="Grewal S."/>
            <person name="Gyaltsen K."/>
            <person name="Hafez N."/>
            <person name="Hagos B."/>
            <person name="Hall J."/>
            <person name="Henson C."/>
            <person name="Hollinger A."/>
            <person name="Honan T."/>
            <person name="Huard M.D."/>
            <person name="Hughes L."/>
            <person name="Hurhula B."/>
            <person name="Husby M.E."/>
            <person name="Kamat A."/>
            <person name="Kanga B."/>
            <person name="Kashin S."/>
            <person name="Khazanovich D."/>
            <person name="Kisner P."/>
            <person name="Lance K."/>
            <person name="Lara M."/>
            <person name="Lee W."/>
            <person name="Lennon N."/>
            <person name="Letendre F."/>
            <person name="LeVine R."/>
            <person name="Lipovsky A."/>
            <person name="Liu X."/>
            <person name="Liu J."/>
            <person name="Liu S."/>
            <person name="Lokyitsang T."/>
            <person name="Lokyitsang Y."/>
            <person name="Lubonja R."/>
            <person name="Lui A."/>
            <person name="MacDonald P."/>
            <person name="Magnisalis V."/>
            <person name="Maru K."/>
            <person name="Matthews C."/>
            <person name="McCusker W."/>
            <person name="McDonough S."/>
            <person name="Mehta T."/>
            <person name="Meldrim J."/>
            <person name="Meneus L."/>
            <person name="Mihai O."/>
            <person name="Mihalev A."/>
            <person name="Mihova T."/>
            <person name="Mittelman R."/>
            <person name="Mlenga V."/>
            <person name="Montmayeur A."/>
            <person name="Mulrain L."/>
            <person name="Navidi A."/>
            <person name="Naylor J."/>
            <person name="Negash T."/>
            <person name="Nguyen T."/>
            <person name="Nguyen N."/>
            <person name="Nicol R."/>
            <person name="Norbu C."/>
            <person name="Norbu N."/>
            <person name="Novod N."/>
            <person name="O'Neill B."/>
            <person name="Osman S."/>
            <person name="Markiewicz E."/>
            <person name="Oyono O.L."/>
            <person name="Patti C."/>
            <person name="Phunkhang P."/>
            <person name="Pierre F."/>
            <person name="Priest M."/>
            <person name="Raghuraman S."/>
            <person name="Rege F."/>
            <person name="Reyes R."/>
            <person name="Rise C."/>
            <person name="Rogov P."/>
            <person name="Ross K."/>
            <person name="Ryan E."/>
            <person name="Settipalli S."/>
            <person name="Shea T."/>
            <person name="Sherpa N."/>
            <person name="Shi L."/>
            <person name="Shih D."/>
            <person name="Sparrow T."/>
            <person name="Spaulding J."/>
            <person name="Stalker J."/>
            <person name="Stange-Thomann N."/>
            <person name="Stavropoulos S."/>
            <person name="Stone C."/>
            <person name="Strader C."/>
            <person name="Tesfaye S."/>
            <person name="Thomson T."/>
            <person name="Thoulutsang Y."/>
            <person name="Thoulutsang D."/>
            <person name="Topham K."/>
            <person name="Topping I."/>
            <person name="Tsamla T."/>
            <person name="Vassiliev H."/>
            <person name="Vo A."/>
            <person name="Wangchuk T."/>
            <person name="Wangdi T."/>
            <person name="Weiand M."/>
            <person name="Wilkinson J."/>
            <person name="Wilson A."/>
            <person name="Yadav S."/>
            <person name="Young G."/>
            <person name="Yu Q."/>
            <person name="Zembek L."/>
            <person name="Zhong D."/>
            <person name="Zimmer A."/>
            <person name="Zwirko Z."/>
            <person name="Jaffe D.B."/>
            <person name="Alvarez P."/>
            <person name="Brockman W."/>
            <person name="Butler J."/>
            <person name="Chin C."/>
            <person name="Gnerre S."/>
            <person name="Grabherr M."/>
            <person name="Kleber M."/>
            <person name="Mauceli E."/>
            <person name="MacCallum I."/>
        </authorList>
    </citation>
    <scope>NUCLEOTIDE SEQUENCE [LARGE SCALE GENOMIC DNA]</scope>
    <source>
        <strain evidence="5">Tucson 14024-0371.13</strain>
    </source>
</reference>
<feature type="region of interest" description="Disordered" evidence="2">
    <location>
        <begin position="380"/>
        <end position="425"/>
    </location>
</feature>
<keyword evidence="1" id="KW-0175">Coiled coil</keyword>
<dbReference type="Proteomes" id="UP000007801">
    <property type="component" value="Unassembled WGS sequence"/>
</dbReference>
<feature type="compositionally biased region" description="Basic residues" evidence="2">
    <location>
        <begin position="164"/>
        <end position="173"/>
    </location>
</feature>
<proteinExistence type="predicted"/>
<dbReference type="AlphaFoldDB" id="B3M8J0"/>
<dbReference type="Pfam" id="PF15866">
    <property type="entry name" value="DUF4729"/>
    <property type="match status" value="1"/>
</dbReference>
<feature type="coiled-coil region" evidence="1">
    <location>
        <begin position="291"/>
        <end position="332"/>
    </location>
</feature>
<dbReference type="GeneID" id="6493152"/>
<feature type="region of interest" description="Disordered" evidence="2">
    <location>
        <begin position="202"/>
        <end position="284"/>
    </location>
</feature>
<feature type="region of interest" description="Disordered" evidence="2">
    <location>
        <begin position="164"/>
        <end position="184"/>
    </location>
</feature>
<feature type="compositionally biased region" description="Basic residues" evidence="2">
    <location>
        <begin position="387"/>
        <end position="396"/>
    </location>
</feature>
<dbReference type="KEGG" id="dan:6493152"/>
<dbReference type="InterPro" id="IPR031732">
    <property type="entry name" value="DUF4729"/>
</dbReference>
<sequence>MFECTHCNRRRSKLSLRHGEIQSLGKEYIEGATSWCSACKKLRFFMKRKKSSDINDAEGNKLKAVDSIDSIPTEKKEKEKIRVMFNSRSTAQNQQAASLAVHLNNWAVQAMDPPSRGQSFTRFPAMKPIKDRVREGFHDEPVPPPFTPLNLLKREKSVERLRKVVSSRTKHNKNPSPSKEPKVELRGIERLRATAPPHLARTGVDRFSLPPTNLPKDTPKIPKNINLKDRTQPKDATAKNPTIDETKRLHHRNGAEELPGTSKGHHRRNPTEHPTSGPAEASSSKALLRKLEAKRRQMTKLTGMRSKIEEEYEATRREVQTLEFQRRRISRQRREKGGSHFPMPHMAPIAVSSLSETAINNKLYIKQNAKVMETLLENVRKSQEKPVRRKNGKKTSRTTPASRCTSSDSSGTLESATDIDSYPTTEEEVDTGYICLPDILNNPLLKMNQADFYTRPSKPRSDMKRSKKLEVPEDKYILASSAQRASLQGAAPDPQLVERLKKKLIESARTGIPPILEPPNDHFSTVACTKEELIVIMDKNPQLGDDQKPRELNVSRSPIHCPDHDCKRLSFISDLNKHLLLEHRALTMERIGVRQTKTFFLDSTMVLLNKPKCQMLYMVRDKIIDTQGDDLKDLLPVLVMTARANLAEALAPTKGHSSDRVLKRIKAGEDREVFLIWLTSIIPRDMCLMGTLSLWSTTGFKIIDCLSVNTSHMYDIRAPLDMGTICRSPSTLMLPMQMISKMTDKGANFLVVQVKVY</sequence>
<accession>B3M8J0</accession>
<evidence type="ECO:0000256" key="1">
    <source>
        <dbReference type="SAM" id="Coils"/>
    </source>
</evidence>
<feature type="domain" description="DUF4729" evidence="3">
    <location>
        <begin position="560"/>
        <end position="744"/>
    </location>
</feature>
<dbReference type="STRING" id="7217.B3M8J0"/>
<organism evidence="4 5">
    <name type="scientific">Drosophila ananassae</name>
    <name type="common">Fruit fly</name>
    <dbReference type="NCBI Taxonomy" id="7217"/>
    <lineage>
        <taxon>Eukaryota</taxon>
        <taxon>Metazoa</taxon>
        <taxon>Ecdysozoa</taxon>
        <taxon>Arthropoda</taxon>
        <taxon>Hexapoda</taxon>
        <taxon>Insecta</taxon>
        <taxon>Pterygota</taxon>
        <taxon>Neoptera</taxon>
        <taxon>Endopterygota</taxon>
        <taxon>Diptera</taxon>
        <taxon>Brachycera</taxon>
        <taxon>Muscomorpha</taxon>
        <taxon>Ephydroidea</taxon>
        <taxon>Drosophilidae</taxon>
        <taxon>Drosophila</taxon>
        <taxon>Sophophora</taxon>
    </lineage>
</organism>
<dbReference type="HOGENOM" id="CLU_368136_0_0_1"/>
<keyword evidence="5" id="KW-1185">Reference proteome</keyword>
<dbReference type="eggNOG" id="ENOG502SSZE">
    <property type="taxonomic scope" value="Eukaryota"/>
</dbReference>
<evidence type="ECO:0000313" key="5">
    <source>
        <dbReference type="Proteomes" id="UP000007801"/>
    </source>
</evidence>
<gene>
    <name evidence="4" type="primary">Dana\GF10280</name>
    <name evidence="4" type="synonym">dana_GLEANR_10237</name>
    <name evidence="4" type="ORF">GF10280</name>
</gene>
<dbReference type="OMA" id="CNMVYFV"/>
<feature type="compositionally biased region" description="Basic and acidic residues" evidence="2">
    <location>
        <begin position="226"/>
        <end position="247"/>
    </location>
</feature>
<dbReference type="EMBL" id="CH902618">
    <property type="protein sequence ID" value="EDV39964.1"/>
    <property type="molecule type" value="Genomic_DNA"/>
</dbReference>
<evidence type="ECO:0000256" key="2">
    <source>
        <dbReference type="SAM" id="MobiDB-lite"/>
    </source>
</evidence>